<dbReference type="PANTHER" id="PTHR10812:SF17">
    <property type="entry name" value="TRANSCRIPTION FACTOR AP-2, ISOFORM D"/>
    <property type="match status" value="1"/>
</dbReference>
<organism evidence="11">
    <name type="scientific">Thelazia callipaeda</name>
    <name type="common">Oriental eyeworm</name>
    <name type="synonym">Parasitic nematode</name>
    <dbReference type="NCBI Taxonomy" id="103827"/>
    <lineage>
        <taxon>Eukaryota</taxon>
        <taxon>Metazoa</taxon>
        <taxon>Ecdysozoa</taxon>
        <taxon>Nematoda</taxon>
        <taxon>Chromadorea</taxon>
        <taxon>Rhabditida</taxon>
        <taxon>Spirurina</taxon>
        <taxon>Spiruromorpha</taxon>
        <taxon>Thelazioidea</taxon>
        <taxon>Thelaziidae</taxon>
        <taxon>Thelazia</taxon>
    </lineage>
</organism>
<feature type="compositionally biased region" description="Polar residues" evidence="7">
    <location>
        <begin position="42"/>
        <end position="52"/>
    </location>
</feature>
<keyword evidence="6" id="KW-0539">Nucleus</keyword>
<feature type="compositionally biased region" description="Polar residues" evidence="7">
    <location>
        <begin position="19"/>
        <end position="29"/>
    </location>
</feature>
<evidence type="ECO:0000256" key="1">
    <source>
        <dbReference type="ARBA" id="ARBA00004123"/>
    </source>
</evidence>
<evidence type="ECO:0000256" key="3">
    <source>
        <dbReference type="ARBA" id="ARBA00023015"/>
    </source>
</evidence>
<comment type="subcellular location">
    <subcellularLocation>
        <location evidence="1">Nucleus</location>
    </subcellularLocation>
</comment>
<dbReference type="OrthoDB" id="6252992at2759"/>
<dbReference type="InterPro" id="IPR004979">
    <property type="entry name" value="TF_AP2"/>
</dbReference>
<dbReference type="AlphaFoldDB" id="A0A0N5D6U6"/>
<reference evidence="11" key="1">
    <citation type="submission" date="2017-02" db="UniProtKB">
        <authorList>
            <consortium name="WormBaseParasite"/>
        </authorList>
    </citation>
    <scope>IDENTIFICATION</scope>
</reference>
<feature type="region of interest" description="Disordered" evidence="7">
    <location>
        <begin position="1"/>
        <end position="105"/>
    </location>
</feature>
<evidence type="ECO:0000256" key="2">
    <source>
        <dbReference type="ARBA" id="ARBA00007770"/>
    </source>
</evidence>
<evidence type="ECO:0000313" key="10">
    <source>
        <dbReference type="Proteomes" id="UP000276776"/>
    </source>
</evidence>
<evidence type="ECO:0000256" key="6">
    <source>
        <dbReference type="ARBA" id="ARBA00023242"/>
    </source>
</evidence>
<dbReference type="PANTHER" id="PTHR10812">
    <property type="entry name" value="TRANSCRIPTION FACTOR AP-2"/>
    <property type="match status" value="1"/>
</dbReference>
<sequence length="462" mass="51618">MADRNSFGSKQNHSKERSNITFDQLTNNESNKKHCSRKRNLSESNRNALQEQTRYEFEKRRNKQSASEEEDDDLDLASNFFEANDEDDDANSSTNEESTENPLRNNTNFTHVLSIIMYYDNLLSQRLVYSGPSSVGSHYVVSYGTVSDANIGACDSFYGRINNNTTNAILPNGCLNRNTDQQDFNTVGSIVRHPFNNSRPTICNFGSCRAICGHFANSLPSLHRMPLLASETFCAVPGRTSLLSSTTKYYVTIGEIYRRISPPECLNASLLGGILRKAKSKDGGKTLRDSLKRVGLTLPAGRRKAATVTAWTALVEEEAVQMAKDFATVSEKAFPVRQIAEFICSRMAWHDDLRECRTFLEHARSLIRELSDLMNAERFGPIPSGQANSSTSSVVQHGVAHFSLLTHGFGPMAFVTVFDTLIALFDEMLKCCDRTEQHLNVPLSVISVTHIPSNRFTYSNNM</sequence>
<dbReference type="GO" id="GO:0000981">
    <property type="term" value="F:DNA-binding transcription factor activity, RNA polymerase II-specific"/>
    <property type="evidence" value="ECO:0007669"/>
    <property type="project" value="TreeGrafter"/>
</dbReference>
<evidence type="ECO:0000313" key="11">
    <source>
        <dbReference type="WBParaSite" id="TCLT_0000876801-mRNA-1"/>
    </source>
</evidence>
<accession>A0A0N5D6U6</accession>
<protein>
    <submittedName>
        <fullName evidence="11">TF_AP-2 domain-containing protein</fullName>
    </submittedName>
</protein>
<evidence type="ECO:0000256" key="5">
    <source>
        <dbReference type="ARBA" id="ARBA00023163"/>
    </source>
</evidence>
<dbReference type="OMA" id="LVYTGHM"/>
<dbReference type="WBParaSite" id="TCLT_0000876801-mRNA-1">
    <property type="protein sequence ID" value="TCLT_0000876801-mRNA-1"/>
    <property type="gene ID" value="TCLT_0000876801"/>
</dbReference>
<feature type="compositionally biased region" description="Polar residues" evidence="7">
    <location>
        <begin position="91"/>
        <end position="105"/>
    </location>
</feature>
<dbReference type="EMBL" id="UYYF01004679">
    <property type="protein sequence ID" value="VDN06339.1"/>
    <property type="molecule type" value="Genomic_DNA"/>
</dbReference>
<evidence type="ECO:0000256" key="7">
    <source>
        <dbReference type="SAM" id="MobiDB-lite"/>
    </source>
</evidence>
<dbReference type="STRING" id="103827.A0A0N5D6U6"/>
<keyword evidence="4" id="KW-0238">DNA-binding</keyword>
<dbReference type="Proteomes" id="UP000276776">
    <property type="component" value="Unassembled WGS sequence"/>
</dbReference>
<dbReference type="PRINTS" id="PR01748">
    <property type="entry name" value="AP2TNSCPFCT"/>
</dbReference>
<keyword evidence="5" id="KW-0804">Transcription</keyword>
<evidence type="ECO:0000313" key="9">
    <source>
        <dbReference type="EMBL" id="VDN06339.1"/>
    </source>
</evidence>
<keyword evidence="3" id="KW-0805">Transcription regulation</keyword>
<proteinExistence type="inferred from homology"/>
<name>A0A0N5D6U6_THECL</name>
<dbReference type="GO" id="GO:0042127">
    <property type="term" value="P:regulation of cell population proliferation"/>
    <property type="evidence" value="ECO:0007669"/>
    <property type="project" value="TreeGrafter"/>
</dbReference>
<evidence type="ECO:0000256" key="4">
    <source>
        <dbReference type="ARBA" id="ARBA00023125"/>
    </source>
</evidence>
<reference evidence="9 10" key="2">
    <citation type="submission" date="2018-11" db="EMBL/GenBank/DDBJ databases">
        <authorList>
            <consortium name="Pathogen Informatics"/>
        </authorList>
    </citation>
    <scope>NUCLEOTIDE SEQUENCE [LARGE SCALE GENOMIC DNA]</scope>
</reference>
<dbReference type="GO" id="GO:0000977">
    <property type="term" value="F:RNA polymerase II transcription regulatory region sequence-specific DNA binding"/>
    <property type="evidence" value="ECO:0007669"/>
    <property type="project" value="TreeGrafter"/>
</dbReference>
<feature type="domain" description="Transcription factor AP-2 C-terminal" evidence="8">
    <location>
        <begin position="233"/>
        <end position="428"/>
    </location>
</feature>
<evidence type="ECO:0000259" key="8">
    <source>
        <dbReference type="Pfam" id="PF03299"/>
    </source>
</evidence>
<dbReference type="InterPro" id="IPR013854">
    <property type="entry name" value="TF_AP2_C"/>
</dbReference>
<keyword evidence="10" id="KW-1185">Reference proteome</keyword>
<feature type="compositionally biased region" description="Polar residues" evidence="7">
    <location>
        <begin position="1"/>
        <end position="11"/>
    </location>
</feature>
<gene>
    <name evidence="9" type="ORF">TCLT_LOCUS8757</name>
</gene>
<comment type="similarity">
    <text evidence="2">Belongs to the AP-2 family.</text>
</comment>
<dbReference type="GO" id="GO:0005634">
    <property type="term" value="C:nucleus"/>
    <property type="evidence" value="ECO:0007669"/>
    <property type="project" value="UniProtKB-SubCell"/>
</dbReference>
<dbReference type="Pfam" id="PF03299">
    <property type="entry name" value="TF_AP-2"/>
    <property type="match status" value="1"/>
</dbReference>